<dbReference type="EMBL" id="AOLZ01000027">
    <property type="protein sequence ID" value="EMA35305.1"/>
    <property type="molecule type" value="Genomic_DNA"/>
</dbReference>
<dbReference type="Proteomes" id="UP000186547">
    <property type="component" value="Chromosome"/>
</dbReference>
<evidence type="ECO:0000256" key="1">
    <source>
        <dbReference type="SAM" id="MobiDB-lite"/>
    </source>
</evidence>
<reference evidence="2" key="3">
    <citation type="submission" date="2017-01" db="EMBL/GenBank/DDBJ databases">
        <authorList>
            <person name="Mah S.A."/>
            <person name="Swanson W.J."/>
            <person name="Moy G.W."/>
            <person name="Vacquier V.D."/>
        </authorList>
    </citation>
    <scope>NUCLEOTIDE SEQUENCE</scope>
    <source>
        <strain evidence="2">AJ5</strain>
    </source>
</reference>
<feature type="region of interest" description="Disordered" evidence="1">
    <location>
        <begin position="51"/>
        <end position="74"/>
    </location>
</feature>
<reference evidence="3 4" key="2">
    <citation type="journal article" date="2014" name="PLoS Genet.">
        <title>Phylogenetically driven sequencing of extremely halophilic archaea reveals strategies for static and dynamic osmo-response.</title>
        <authorList>
            <person name="Becker E.A."/>
            <person name="Seitzer P.M."/>
            <person name="Tritt A."/>
            <person name="Larsen D."/>
            <person name="Krusor M."/>
            <person name="Yao A.I."/>
            <person name="Wu D."/>
            <person name="Madern D."/>
            <person name="Eisen J.A."/>
            <person name="Darling A.E."/>
            <person name="Facciotti M.T."/>
        </authorList>
    </citation>
    <scope>NUCLEOTIDE SEQUENCE [LARGE SCALE GENOMIC DNA]</scope>
    <source>
        <strain evidence="3 4">AJ5</strain>
    </source>
</reference>
<evidence type="ECO:0000313" key="2">
    <source>
        <dbReference type="EMBL" id="APW99394.1"/>
    </source>
</evidence>
<proteinExistence type="predicted"/>
<dbReference type="AlphaFoldDB" id="M0LT62"/>
<dbReference type="GeneID" id="30922892"/>
<sequence length="966" mass="107135">MRGDYPTEKRDLWDREIEDDLADRSIRTEFEKLREDSRFWVNGFGPFLVEKENEQNPGQTGWIGTPEEVDDPDEKRNKGVLVAWSGSMLDDPKVRLRTGGGDDYETVRHLKVDNEHNLQDDVDEPTYEWLKKRKGELILYSEDVKNRYFRIARPQEFDDGTVTLNGTGYGGIDEYVDESQQFTAVPDSLANYDEPGKFTVTPLGVTERGMEWTDAIVVEPGEITDGYSSQIEQVADTSILDPDAAEAGGLLGDDATLESSGLSLEDHITKVTGIGDNSDLITGHGVETIGEWWEMGAPFFGVAPAWHDSALQDLLGSEFVDETDPQDLMRVFTGYTAGIVYDEEGEQLGGLPNALFGGFPWDRANWAWYYGNMRTPEHRPDEADNPDGTYQFAFATGDEFPRSALDFDPDDVLSGLHSAAGAATAMRSDRGRSIVRYPADGLEEGAAYPPKATVEFMSVLFGTDFTNPDVARDHVEVAVVPGKTSPGADYVTLFHHPDAPAHALIEGDDHVMPEDFDLVDDTYDPLEEWAEQTAQEIDERQEAFESEMELPEYVRRSPLTERDMMVAPQDAGPFTMDDRTGPHPDDRHREDHYPEEEDEAIAEDLALQQDRDKRIQNAEDAGVYDPIGEFSDNDGKHHRPDSRDQVDETLGTKNGETEHFPRQIGEFVLEHTAAHHLTYTTNSEPYTIEVTPSHRIDSMYQFSLSHEDSEPGILEEKGSGHDADDFREWYRGLEQFDDVGDQVSDASKPDDLADNLVAQGINRITASHLADAHDSMDAVATAVTNIDDVTKLKGVAEGSADEVKAAFGVGTLDDADVATDDDPDCDDKEENCADGDRVACKALVEECGFEKDEAENLLAEARRVDGELPLEAKQALSTAWASYKQALKKGHEAAEAVKSYHGEPEHAERSMAIINGIRDAYGQEPIDFDGPPEVPEAEAVSGPITPENAGVEVKINRNVYDPMLEF</sequence>
<protein>
    <submittedName>
        <fullName evidence="3">Uncharacterized protein</fullName>
    </submittedName>
</protein>
<evidence type="ECO:0000313" key="5">
    <source>
        <dbReference type="Proteomes" id="UP000186547"/>
    </source>
</evidence>
<feature type="region of interest" description="Disordered" evidence="1">
    <location>
        <begin position="620"/>
        <end position="659"/>
    </location>
</feature>
<dbReference type="Proteomes" id="UP000011555">
    <property type="component" value="Unassembled WGS sequence"/>
</dbReference>
<gene>
    <name evidence="3" type="ORF">C445_05613</name>
    <name evidence="2" type="ORF">CHINAEXTREME_17170</name>
</gene>
<dbReference type="RefSeq" id="WP_007140860.1">
    <property type="nucleotide sequence ID" value="NZ_AOLZ01000027.1"/>
</dbReference>
<keyword evidence="4" id="KW-1185">Reference proteome</keyword>
<accession>M0LT62</accession>
<dbReference type="EMBL" id="CP019285">
    <property type="protein sequence ID" value="APW99394.1"/>
    <property type="molecule type" value="Genomic_DNA"/>
</dbReference>
<evidence type="ECO:0000313" key="3">
    <source>
        <dbReference type="EMBL" id="EMA35305.1"/>
    </source>
</evidence>
<name>M0LT62_NATLA</name>
<feature type="region of interest" description="Disordered" evidence="1">
    <location>
        <begin position="569"/>
        <end position="598"/>
    </location>
</feature>
<reference evidence="2 5" key="1">
    <citation type="journal article" date="2011" name="J. Bacteriol.">
        <title>Genome sequence of Halobiforma lacisalsi AJ5, an extremely halophilic archaeon which harbors a bop gene.</title>
        <authorList>
            <person name="Jiang X."/>
            <person name="Wang S."/>
            <person name="Cheng H."/>
            <person name="Huo Y."/>
            <person name="Zhang X."/>
            <person name="Zhu X."/>
            <person name="Han X."/>
            <person name="Ni P."/>
            <person name="Wu M."/>
        </authorList>
    </citation>
    <scope>NUCLEOTIDE SEQUENCE [LARGE SCALE GENOMIC DNA]</scope>
    <source>
        <strain evidence="2 5">AJ5</strain>
    </source>
</reference>
<organism evidence="3 4">
    <name type="scientific">Natronobacterium lacisalsi AJ5</name>
    <dbReference type="NCBI Taxonomy" id="358396"/>
    <lineage>
        <taxon>Archaea</taxon>
        <taxon>Methanobacteriati</taxon>
        <taxon>Methanobacteriota</taxon>
        <taxon>Stenosarchaea group</taxon>
        <taxon>Halobacteria</taxon>
        <taxon>Halobacteriales</taxon>
        <taxon>Natrialbaceae</taxon>
        <taxon>Natronobacterium</taxon>
    </lineage>
</organism>
<dbReference type="KEGG" id="hlc:CHINAEXTREME17170"/>
<feature type="compositionally biased region" description="Basic and acidic residues" evidence="1">
    <location>
        <begin position="576"/>
        <end position="592"/>
    </location>
</feature>
<evidence type="ECO:0000313" key="4">
    <source>
        <dbReference type="Proteomes" id="UP000011555"/>
    </source>
</evidence>